<proteinExistence type="predicted"/>
<accession>A0A2J6TMT2</accession>
<evidence type="ECO:0000313" key="4">
    <source>
        <dbReference type="Proteomes" id="UP000235371"/>
    </source>
</evidence>
<evidence type="ECO:0000313" key="3">
    <source>
        <dbReference type="EMBL" id="PMD64330.1"/>
    </source>
</evidence>
<keyword evidence="2" id="KW-0732">Signal</keyword>
<dbReference type="GeneID" id="36590672"/>
<dbReference type="OrthoDB" id="10288537at2759"/>
<feature type="region of interest" description="Disordered" evidence="1">
    <location>
        <begin position="156"/>
        <end position="195"/>
    </location>
</feature>
<organism evidence="3 4">
    <name type="scientific">Hyaloscypha bicolor E</name>
    <dbReference type="NCBI Taxonomy" id="1095630"/>
    <lineage>
        <taxon>Eukaryota</taxon>
        <taxon>Fungi</taxon>
        <taxon>Dikarya</taxon>
        <taxon>Ascomycota</taxon>
        <taxon>Pezizomycotina</taxon>
        <taxon>Leotiomycetes</taxon>
        <taxon>Helotiales</taxon>
        <taxon>Hyaloscyphaceae</taxon>
        <taxon>Hyaloscypha</taxon>
        <taxon>Hyaloscypha bicolor</taxon>
    </lineage>
</organism>
<sequence length="195" mass="20891">MKFAYLAAASTVLAITNAAALKFPRQLAAGTTQLQCNGTSAAECSQAWWTLCSPSGHIVMPAPVTWKNGDCTDLNCQCTEPHLPIPTEVAAVVPIHGSPTVTHKRPHGTPHPHTKTIDPGPNATPLAGSYIWRRGNEERDDDHLQPLTEAAVVHTHSHHSATATPTRRHGTPHPHTKTLDPGPNATPLAGSYIWK</sequence>
<reference evidence="3 4" key="1">
    <citation type="submission" date="2016-04" db="EMBL/GenBank/DDBJ databases">
        <title>A degradative enzymes factory behind the ericoid mycorrhizal symbiosis.</title>
        <authorList>
            <consortium name="DOE Joint Genome Institute"/>
            <person name="Martino E."/>
            <person name="Morin E."/>
            <person name="Grelet G."/>
            <person name="Kuo A."/>
            <person name="Kohler A."/>
            <person name="Daghino S."/>
            <person name="Barry K."/>
            <person name="Choi C."/>
            <person name="Cichocki N."/>
            <person name="Clum A."/>
            <person name="Copeland A."/>
            <person name="Hainaut M."/>
            <person name="Haridas S."/>
            <person name="Labutti K."/>
            <person name="Lindquist E."/>
            <person name="Lipzen A."/>
            <person name="Khouja H.-R."/>
            <person name="Murat C."/>
            <person name="Ohm R."/>
            <person name="Olson A."/>
            <person name="Spatafora J."/>
            <person name="Veneault-Fourrey C."/>
            <person name="Henrissat B."/>
            <person name="Grigoriev I."/>
            <person name="Martin F."/>
            <person name="Perotto S."/>
        </authorList>
    </citation>
    <scope>NUCLEOTIDE SEQUENCE [LARGE SCALE GENOMIC DNA]</scope>
    <source>
        <strain evidence="3 4">E</strain>
    </source>
</reference>
<evidence type="ECO:0000256" key="1">
    <source>
        <dbReference type="SAM" id="MobiDB-lite"/>
    </source>
</evidence>
<feature type="region of interest" description="Disordered" evidence="1">
    <location>
        <begin position="101"/>
        <end position="128"/>
    </location>
</feature>
<feature type="compositionally biased region" description="Basic residues" evidence="1">
    <location>
        <begin position="102"/>
        <end position="114"/>
    </location>
</feature>
<evidence type="ECO:0000256" key="2">
    <source>
        <dbReference type="SAM" id="SignalP"/>
    </source>
</evidence>
<dbReference type="RefSeq" id="XP_024741234.1">
    <property type="nucleotide sequence ID" value="XM_024882595.1"/>
</dbReference>
<feature type="chain" id="PRO_5014476284" evidence="2">
    <location>
        <begin position="21"/>
        <end position="195"/>
    </location>
</feature>
<feature type="signal peptide" evidence="2">
    <location>
        <begin position="1"/>
        <end position="20"/>
    </location>
</feature>
<dbReference type="InParanoid" id="A0A2J6TMT2"/>
<protein>
    <submittedName>
        <fullName evidence="3">Uncharacterized protein</fullName>
    </submittedName>
</protein>
<gene>
    <name evidence="3" type="ORF">K444DRAFT_626021</name>
</gene>
<feature type="compositionally biased region" description="Basic residues" evidence="1">
    <location>
        <begin position="166"/>
        <end position="176"/>
    </location>
</feature>
<dbReference type="EMBL" id="KZ613767">
    <property type="protein sequence ID" value="PMD64330.1"/>
    <property type="molecule type" value="Genomic_DNA"/>
</dbReference>
<keyword evidence="4" id="KW-1185">Reference proteome</keyword>
<name>A0A2J6TMT2_9HELO</name>
<dbReference type="AlphaFoldDB" id="A0A2J6TMT2"/>
<dbReference type="Proteomes" id="UP000235371">
    <property type="component" value="Unassembled WGS sequence"/>
</dbReference>